<protein>
    <submittedName>
        <fullName evidence="1">Uncharacterized protein</fullName>
    </submittedName>
</protein>
<evidence type="ECO:0000313" key="1">
    <source>
        <dbReference type="EMBL" id="TCN90114.1"/>
    </source>
</evidence>
<dbReference type="AlphaFoldDB" id="A0A4V2RT12"/>
<dbReference type="EMBL" id="SLWF01000002">
    <property type="protein sequence ID" value="TCN90114.1"/>
    <property type="molecule type" value="Genomic_DNA"/>
</dbReference>
<dbReference type="RefSeq" id="WP_133037551.1">
    <property type="nucleotide sequence ID" value="NZ_SLWF01000002.1"/>
</dbReference>
<keyword evidence="2" id="KW-1185">Reference proteome</keyword>
<organism evidence="1 2">
    <name type="scientific">Shewanella fodinae</name>
    <dbReference type="NCBI Taxonomy" id="552357"/>
    <lineage>
        <taxon>Bacteria</taxon>
        <taxon>Pseudomonadati</taxon>
        <taxon>Pseudomonadota</taxon>
        <taxon>Gammaproteobacteria</taxon>
        <taxon>Alteromonadales</taxon>
        <taxon>Shewanellaceae</taxon>
        <taxon>Shewanella</taxon>
    </lineage>
</organism>
<proteinExistence type="predicted"/>
<sequence length="71" mass="8541">MTYELQLRYPQDAPERLEALFSYLNDWHEYEHNAEAHAIELTLSEEIVDSELHILQKHFPWVDVQQFVSIN</sequence>
<dbReference type="Proteomes" id="UP000294832">
    <property type="component" value="Unassembled WGS sequence"/>
</dbReference>
<evidence type="ECO:0000313" key="2">
    <source>
        <dbReference type="Proteomes" id="UP000294832"/>
    </source>
</evidence>
<accession>A0A4V2RT12</accession>
<gene>
    <name evidence="1" type="ORF">EDC91_10223</name>
</gene>
<reference evidence="1 2" key="1">
    <citation type="submission" date="2019-03" db="EMBL/GenBank/DDBJ databases">
        <title>Freshwater and sediment microbial communities from various areas in North America, analyzing microbe dynamics in response to fracking.</title>
        <authorList>
            <person name="Lamendella R."/>
        </authorList>
    </citation>
    <scope>NUCLEOTIDE SEQUENCE [LARGE SCALE GENOMIC DNA]</scope>
    <source>
        <strain evidence="1 2">74A</strain>
    </source>
</reference>
<name>A0A4V2RT12_9GAMM</name>
<comment type="caution">
    <text evidence="1">The sequence shown here is derived from an EMBL/GenBank/DDBJ whole genome shotgun (WGS) entry which is preliminary data.</text>
</comment>